<dbReference type="GO" id="GO:0000981">
    <property type="term" value="F:DNA-binding transcription factor activity, RNA polymerase II-specific"/>
    <property type="evidence" value="ECO:0007669"/>
    <property type="project" value="TreeGrafter"/>
</dbReference>
<dbReference type="PANTHER" id="PTHR10237">
    <property type="entry name" value="DEFORMED EPIDERMAL AUTOREGULATORY FACTOR 1 HOMOLOG SUPPRESSIN"/>
    <property type="match status" value="1"/>
</dbReference>
<dbReference type="AlphaFoldDB" id="A0A6A4HFI1"/>
<dbReference type="PANTHER" id="PTHR10237:SF14">
    <property type="entry name" value="MYND-TYPE DOMAIN-CONTAINING PROTEIN"/>
    <property type="match status" value="1"/>
</dbReference>
<keyword evidence="7" id="KW-1185">Reference proteome</keyword>
<keyword evidence="3" id="KW-0862">Zinc</keyword>
<proteinExistence type="predicted"/>
<evidence type="ECO:0000256" key="4">
    <source>
        <dbReference type="PROSITE-ProRule" id="PRU00134"/>
    </source>
</evidence>
<feature type="domain" description="MYND-type" evidence="5">
    <location>
        <begin position="368"/>
        <end position="404"/>
    </location>
</feature>
<evidence type="ECO:0000256" key="3">
    <source>
        <dbReference type="ARBA" id="ARBA00022833"/>
    </source>
</evidence>
<evidence type="ECO:0000313" key="6">
    <source>
        <dbReference type="EMBL" id="KAE9396606.1"/>
    </source>
</evidence>
<dbReference type="PROSITE" id="PS50865">
    <property type="entry name" value="ZF_MYND_2"/>
    <property type="match status" value="1"/>
</dbReference>
<keyword evidence="1" id="KW-0479">Metal-binding</keyword>
<evidence type="ECO:0000313" key="7">
    <source>
        <dbReference type="Proteomes" id="UP000799118"/>
    </source>
</evidence>
<accession>A0A6A4HFI1</accession>
<dbReference type="Proteomes" id="UP000799118">
    <property type="component" value="Unassembled WGS sequence"/>
</dbReference>
<dbReference type="InterPro" id="IPR002893">
    <property type="entry name" value="Znf_MYND"/>
</dbReference>
<name>A0A6A4HFI1_9AGAR</name>
<evidence type="ECO:0000259" key="5">
    <source>
        <dbReference type="PROSITE" id="PS50865"/>
    </source>
</evidence>
<dbReference type="GO" id="GO:0005634">
    <property type="term" value="C:nucleus"/>
    <property type="evidence" value="ECO:0007669"/>
    <property type="project" value="TreeGrafter"/>
</dbReference>
<dbReference type="SUPFAM" id="SSF144232">
    <property type="entry name" value="HIT/MYND zinc finger-like"/>
    <property type="match status" value="1"/>
</dbReference>
<dbReference type="GO" id="GO:0008270">
    <property type="term" value="F:zinc ion binding"/>
    <property type="evidence" value="ECO:0007669"/>
    <property type="project" value="UniProtKB-KW"/>
</dbReference>
<dbReference type="InterPro" id="IPR024119">
    <property type="entry name" value="TF_DEAF-1"/>
</dbReference>
<dbReference type="Pfam" id="PF01753">
    <property type="entry name" value="zf-MYND"/>
    <property type="match status" value="1"/>
</dbReference>
<gene>
    <name evidence="6" type="ORF">BT96DRAFT_922063</name>
</gene>
<keyword evidence="2 4" id="KW-0863">Zinc-finger</keyword>
<dbReference type="OrthoDB" id="341421at2759"/>
<evidence type="ECO:0000256" key="2">
    <source>
        <dbReference type="ARBA" id="ARBA00022771"/>
    </source>
</evidence>
<reference evidence="6" key="1">
    <citation type="journal article" date="2019" name="Environ. Microbiol.">
        <title>Fungal ecological strategies reflected in gene transcription - a case study of two litter decomposers.</title>
        <authorList>
            <person name="Barbi F."/>
            <person name="Kohler A."/>
            <person name="Barry K."/>
            <person name="Baskaran P."/>
            <person name="Daum C."/>
            <person name="Fauchery L."/>
            <person name="Ihrmark K."/>
            <person name="Kuo A."/>
            <person name="LaButti K."/>
            <person name="Lipzen A."/>
            <person name="Morin E."/>
            <person name="Grigoriev I.V."/>
            <person name="Henrissat B."/>
            <person name="Lindahl B."/>
            <person name="Martin F."/>
        </authorList>
    </citation>
    <scope>NUCLEOTIDE SEQUENCE</scope>
    <source>
        <strain evidence="6">JB14</strain>
    </source>
</reference>
<evidence type="ECO:0000256" key="1">
    <source>
        <dbReference type="ARBA" id="ARBA00022723"/>
    </source>
</evidence>
<dbReference type="Gene3D" id="6.10.140.2220">
    <property type="match status" value="1"/>
</dbReference>
<organism evidence="6 7">
    <name type="scientific">Gymnopus androsaceus JB14</name>
    <dbReference type="NCBI Taxonomy" id="1447944"/>
    <lineage>
        <taxon>Eukaryota</taxon>
        <taxon>Fungi</taxon>
        <taxon>Dikarya</taxon>
        <taxon>Basidiomycota</taxon>
        <taxon>Agaricomycotina</taxon>
        <taxon>Agaricomycetes</taxon>
        <taxon>Agaricomycetidae</taxon>
        <taxon>Agaricales</taxon>
        <taxon>Marasmiineae</taxon>
        <taxon>Omphalotaceae</taxon>
        <taxon>Gymnopus</taxon>
    </lineage>
</organism>
<protein>
    <recommendedName>
        <fullName evidence="5">MYND-type domain-containing protein</fullName>
    </recommendedName>
</protein>
<dbReference type="EMBL" id="ML769511">
    <property type="protein sequence ID" value="KAE9396606.1"/>
    <property type="molecule type" value="Genomic_DNA"/>
</dbReference>
<sequence length="541" mass="61138">MIYDDDVCVGSFMFCREHGCEFCNECCTDHRFSNNIQIIDKLSAAFPGLTEYHFMDRPPISYVLEKVAVETKSSRPGDRVYECREHQKADCSTCFDWAKVALNNIKRQAKSSNSKVIPVDITRDEKLKFLHSMGVELSPNTRLPDDAIERKFRGAIDAAQSFEKLIDKPPFDPSSLPTWSKETSGETLQKSVSRNNIVEALANFRARSEGKQNAWDMYENTFIDLRQTVLALANGVDIGAYKAIVQDKDKSYAICIRIIEVRTIGKDPVMMLLYCRGTRDTPASTTFRWVQDTLAQSKAKRMPVLNITASPEEQKLLLAILNLNARRLSSNYSPQRRQTEASFVLSFLLPIAPIGQQDLGRLTNHTGCVVCGKKTTSKCSQCLSVEYCGTDCQRSHWKEHKPMCNSLKGGDWVDINFSMMSTEMRLSAAMGQKLYFSHVSFMTAPKNTYDTDNPPPIPSNIHGDSPFLIKMQKGSSVLIYDRQRSVQVYLCSDVDPKGYEKTMAQMHTGPRGLKVYRWAKRTGETRLSVCLNKAPAKDPLW</sequence>